<dbReference type="Pfam" id="PF08338">
    <property type="entry name" value="DUF1731"/>
    <property type="match status" value="1"/>
</dbReference>
<protein>
    <submittedName>
        <fullName evidence="4">Uncharacterized protein (TIGR01777 family)</fullName>
    </submittedName>
</protein>
<comment type="caution">
    <text evidence="4">The sequence shown here is derived from an EMBL/GenBank/DDBJ whole genome shotgun (WGS) entry which is preliminary data.</text>
</comment>
<dbReference type="InterPro" id="IPR010099">
    <property type="entry name" value="SDR39U1"/>
</dbReference>
<accession>A0ABS2QKY0</accession>
<evidence type="ECO:0000259" key="3">
    <source>
        <dbReference type="Pfam" id="PF08338"/>
    </source>
</evidence>
<dbReference type="PANTHER" id="PTHR11092">
    <property type="entry name" value="SUGAR NUCLEOTIDE EPIMERASE RELATED"/>
    <property type="match status" value="1"/>
</dbReference>
<comment type="similarity">
    <text evidence="1">Belongs to the NAD(P)-dependent epimerase/dehydratase family. SDR39U1 subfamily.</text>
</comment>
<proteinExistence type="inferred from homology"/>
<dbReference type="CDD" id="cd05242">
    <property type="entry name" value="SDR_a8"/>
    <property type="match status" value="1"/>
</dbReference>
<dbReference type="Gene3D" id="3.40.50.720">
    <property type="entry name" value="NAD(P)-binding Rossmann-like Domain"/>
    <property type="match status" value="1"/>
</dbReference>
<sequence>MNIVLAGGTGFVGKQLIGLLLNQGHQLYILTRNPEKYKEEKSIKYIEWLTSTSHPENSLQNIDAIINLAGESLNARRWTPRQKDKIIASRISTTKEINRIISLLDRKPEVLINASAVGFYGTSLDRTFDENSLERGSDFLAETVYLWESEAKKAESLKVRTVLARFGVVLGKEAGALPRMLLPYKLFAGGKIGSGKQWMSWIHVEDAARALLFLVTNRNLSGPVNLTSPSPVQMSEFGKTIGKTIKRPHWLPVPTAALKLGLGEMSMLVLEGQKVIPGKLLSKGFSYRYPQLTEALKDILIRN</sequence>
<evidence type="ECO:0000313" key="4">
    <source>
        <dbReference type="EMBL" id="MBM7693610.1"/>
    </source>
</evidence>
<dbReference type="Pfam" id="PF01370">
    <property type="entry name" value="Epimerase"/>
    <property type="match status" value="1"/>
</dbReference>
<reference evidence="4 5" key="1">
    <citation type="submission" date="2021-01" db="EMBL/GenBank/DDBJ databases">
        <title>Genomic Encyclopedia of Type Strains, Phase IV (KMG-IV): sequencing the most valuable type-strain genomes for metagenomic binning, comparative biology and taxonomic classification.</title>
        <authorList>
            <person name="Goeker M."/>
        </authorList>
    </citation>
    <scope>NUCLEOTIDE SEQUENCE [LARGE SCALE GENOMIC DNA]</scope>
    <source>
        <strain evidence="4 5">DSM 105482</strain>
    </source>
</reference>
<feature type="domain" description="DUF1731" evidence="3">
    <location>
        <begin position="253"/>
        <end position="299"/>
    </location>
</feature>
<organism evidence="4 5">
    <name type="scientific">Peribacillus deserti</name>
    <dbReference type="NCBI Taxonomy" id="673318"/>
    <lineage>
        <taxon>Bacteria</taxon>
        <taxon>Bacillati</taxon>
        <taxon>Bacillota</taxon>
        <taxon>Bacilli</taxon>
        <taxon>Bacillales</taxon>
        <taxon>Bacillaceae</taxon>
        <taxon>Peribacillus</taxon>
    </lineage>
</organism>
<dbReference type="InterPro" id="IPR001509">
    <property type="entry name" value="Epimerase_deHydtase"/>
</dbReference>
<dbReference type="Proteomes" id="UP000823486">
    <property type="component" value="Unassembled WGS sequence"/>
</dbReference>
<dbReference type="InterPro" id="IPR013549">
    <property type="entry name" value="DUF1731"/>
</dbReference>
<keyword evidence="5" id="KW-1185">Reference proteome</keyword>
<evidence type="ECO:0000259" key="2">
    <source>
        <dbReference type="Pfam" id="PF01370"/>
    </source>
</evidence>
<gene>
    <name evidence="4" type="ORF">JOC77_003054</name>
</gene>
<dbReference type="EMBL" id="JAFBFI010000014">
    <property type="protein sequence ID" value="MBM7693610.1"/>
    <property type="molecule type" value="Genomic_DNA"/>
</dbReference>
<dbReference type="NCBIfam" id="TIGR01777">
    <property type="entry name" value="yfcH"/>
    <property type="match status" value="1"/>
</dbReference>
<evidence type="ECO:0000313" key="5">
    <source>
        <dbReference type="Proteomes" id="UP000823486"/>
    </source>
</evidence>
<dbReference type="RefSeq" id="WP_204544450.1">
    <property type="nucleotide sequence ID" value="NZ_JAFBFI010000014.1"/>
</dbReference>
<dbReference type="SUPFAM" id="SSF51735">
    <property type="entry name" value="NAD(P)-binding Rossmann-fold domains"/>
    <property type="match status" value="1"/>
</dbReference>
<dbReference type="PANTHER" id="PTHR11092:SF0">
    <property type="entry name" value="EPIMERASE FAMILY PROTEIN SDR39U1"/>
    <property type="match status" value="1"/>
</dbReference>
<dbReference type="InterPro" id="IPR036291">
    <property type="entry name" value="NAD(P)-bd_dom_sf"/>
</dbReference>
<name>A0ABS2QKY0_9BACI</name>
<evidence type="ECO:0000256" key="1">
    <source>
        <dbReference type="ARBA" id="ARBA00009353"/>
    </source>
</evidence>
<feature type="domain" description="NAD-dependent epimerase/dehydratase" evidence="2">
    <location>
        <begin position="3"/>
        <end position="218"/>
    </location>
</feature>